<dbReference type="EMBL" id="UOEI01000554">
    <property type="protein sequence ID" value="VAW07853.1"/>
    <property type="molecule type" value="Genomic_DNA"/>
</dbReference>
<proteinExistence type="predicted"/>
<dbReference type="Pfam" id="PF11303">
    <property type="entry name" value="DUF3105"/>
    <property type="match status" value="1"/>
</dbReference>
<dbReference type="InterPro" id="IPR021454">
    <property type="entry name" value="DUF3105"/>
</dbReference>
<dbReference type="AlphaFoldDB" id="A0A3B0SV18"/>
<evidence type="ECO:0000256" key="1">
    <source>
        <dbReference type="SAM" id="MobiDB-lite"/>
    </source>
</evidence>
<evidence type="ECO:0000256" key="2">
    <source>
        <dbReference type="SAM" id="Phobius"/>
    </source>
</evidence>
<gene>
    <name evidence="3" type="ORF">MNBD_ACTINO01-1146</name>
</gene>
<feature type="region of interest" description="Disordered" evidence="1">
    <location>
        <begin position="1"/>
        <end position="38"/>
    </location>
</feature>
<evidence type="ECO:0000313" key="3">
    <source>
        <dbReference type="EMBL" id="VAW07853.1"/>
    </source>
</evidence>
<name>A0A3B0SV18_9ZZZZ</name>
<evidence type="ECO:0008006" key="4">
    <source>
        <dbReference type="Google" id="ProtNLM"/>
    </source>
</evidence>
<protein>
    <recommendedName>
        <fullName evidence="4">DUF3105 domain-containing protein</fullName>
    </recommendedName>
</protein>
<organism evidence="3">
    <name type="scientific">hydrothermal vent metagenome</name>
    <dbReference type="NCBI Taxonomy" id="652676"/>
    <lineage>
        <taxon>unclassified sequences</taxon>
        <taxon>metagenomes</taxon>
        <taxon>ecological metagenomes</taxon>
    </lineage>
</organism>
<keyword evidence="2" id="KW-1133">Transmembrane helix</keyword>
<reference evidence="3" key="1">
    <citation type="submission" date="2018-06" db="EMBL/GenBank/DDBJ databases">
        <authorList>
            <person name="Zhirakovskaya E."/>
        </authorList>
    </citation>
    <scope>NUCLEOTIDE SEQUENCE</scope>
</reference>
<keyword evidence="2" id="KW-0472">Membrane</keyword>
<feature type="compositionally biased region" description="Basic and acidic residues" evidence="1">
    <location>
        <begin position="16"/>
        <end position="37"/>
    </location>
</feature>
<accession>A0A3B0SV18</accession>
<keyword evidence="2" id="KW-0812">Transmembrane</keyword>
<sequence length="209" mass="22816">MAKKQRSAGKPVDQQKQAEKQARRQERKVAEAAAKKVAERKRRIKTGAAILVGVTAIGLLGFSIYRKAVPPELPGVAQELNQGRTHVVNDRSVAYSSASPTSGTHSGSSPRCGIYNQEMPPEFAVHALEHGTVVIWYQPTIPGDELSAIRRTVNSFDNGVILSPNSQLADPVVATSWARLKAYDGADPEIEQFITTYRSRGPEAFRCAY</sequence>
<feature type="transmembrane region" description="Helical" evidence="2">
    <location>
        <begin position="46"/>
        <end position="65"/>
    </location>
</feature>